<comment type="caution">
    <text evidence="4">The sequence shown here is derived from an EMBL/GenBank/DDBJ whole genome shotgun (WGS) entry which is preliminary data.</text>
</comment>
<reference evidence="4 5" key="1">
    <citation type="submission" date="2023-08" db="EMBL/GenBank/DDBJ databases">
        <title>Draft genome sequence of Algoriphagus taiwanensis.</title>
        <authorList>
            <person name="Takatani N."/>
            <person name="Hosokawa M."/>
            <person name="Sawabe T."/>
        </authorList>
    </citation>
    <scope>NUCLEOTIDE SEQUENCE [LARGE SCALE GENOMIC DNA]</scope>
    <source>
        <strain evidence="4 5">JCM 19755</strain>
    </source>
</reference>
<keyword evidence="1" id="KW-0175">Coiled coil</keyword>
<evidence type="ECO:0000313" key="4">
    <source>
        <dbReference type="EMBL" id="GMQ34394.1"/>
    </source>
</evidence>
<evidence type="ECO:0000256" key="1">
    <source>
        <dbReference type="SAM" id="Coils"/>
    </source>
</evidence>
<feature type="domain" description="Mce/MlaD" evidence="3">
    <location>
        <begin position="42"/>
        <end position="117"/>
    </location>
</feature>
<dbReference type="Pfam" id="PF02470">
    <property type="entry name" value="MlaD"/>
    <property type="match status" value="1"/>
</dbReference>
<protein>
    <recommendedName>
        <fullName evidence="3">Mce/MlaD domain-containing protein</fullName>
    </recommendedName>
</protein>
<dbReference type="RefSeq" id="WP_338229220.1">
    <property type="nucleotide sequence ID" value="NZ_BTPE01000009.1"/>
</dbReference>
<keyword evidence="2" id="KW-1133">Transmembrane helix</keyword>
<sequence>MKSDKKLDNTKLGILVIEGLLFLVFSLYMIGRNQNILGASMNVYVEIKDVNGLLPGNNVRYKGMNVGTVADIEMQDPELIRVRLLIKKTMAPYILDNSRTTINTDGLMGNKIIHVHPQEGPGNPIEEGVILYPLDQVGTEEMLKKLNDSGDYLERTLMNLAEITERLNENEVLWNLVSDSLLVSEVKGAVRSFTLAGNNAAGMAKAGKELFQEMESGDGLTASLISDTLLTESVERTLAQMELTTQEANEALQQIRLLLQDVQEGQGTVGMLMKDSLFRETLIQTMINLEQSTESFNTNMEAMRSNFLFRKYFKKQEKAQKKAEKVKENSN</sequence>
<dbReference type="PANTHER" id="PTHR33371">
    <property type="entry name" value="INTERMEMBRANE PHOSPHOLIPID TRANSPORT SYSTEM BINDING PROTEIN MLAD-RELATED"/>
    <property type="match status" value="1"/>
</dbReference>
<gene>
    <name evidence="4" type="ORF">Ataiwa_26660</name>
</gene>
<dbReference type="PANTHER" id="PTHR33371:SF4">
    <property type="entry name" value="INTERMEMBRANE PHOSPHOLIPID TRANSPORT SYSTEM BINDING PROTEIN MLAD"/>
    <property type="match status" value="1"/>
</dbReference>
<proteinExistence type="predicted"/>
<evidence type="ECO:0000313" key="5">
    <source>
        <dbReference type="Proteomes" id="UP001307705"/>
    </source>
</evidence>
<organism evidence="4 5">
    <name type="scientific">Algoriphagus taiwanensis</name>
    <dbReference type="NCBI Taxonomy" id="1445656"/>
    <lineage>
        <taxon>Bacteria</taxon>
        <taxon>Pseudomonadati</taxon>
        <taxon>Bacteroidota</taxon>
        <taxon>Cytophagia</taxon>
        <taxon>Cytophagales</taxon>
        <taxon>Cyclobacteriaceae</taxon>
        <taxon>Algoriphagus</taxon>
    </lineage>
</organism>
<feature type="transmembrane region" description="Helical" evidence="2">
    <location>
        <begin position="12"/>
        <end position="31"/>
    </location>
</feature>
<evidence type="ECO:0000256" key="2">
    <source>
        <dbReference type="SAM" id="Phobius"/>
    </source>
</evidence>
<dbReference type="EMBL" id="BTPE01000009">
    <property type="protein sequence ID" value="GMQ34394.1"/>
    <property type="molecule type" value="Genomic_DNA"/>
</dbReference>
<dbReference type="Proteomes" id="UP001307705">
    <property type="component" value="Unassembled WGS sequence"/>
</dbReference>
<dbReference type="InterPro" id="IPR003399">
    <property type="entry name" value="Mce/MlaD"/>
</dbReference>
<dbReference type="InterPro" id="IPR052336">
    <property type="entry name" value="MlaD_Phospholipid_Transporter"/>
</dbReference>
<keyword evidence="5" id="KW-1185">Reference proteome</keyword>
<feature type="coiled-coil region" evidence="1">
    <location>
        <begin position="234"/>
        <end position="261"/>
    </location>
</feature>
<name>A0ABQ6Q2J1_9BACT</name>
<accession>A0ABQ6Q2J1</accession>
<keyword evidence="2" id="KW-0472">Membrane</keyword>
<keyword evidence="2" id="KW-0812">Transmembrane</keyword>
<evidence type="ECO:0000259" key="3">
    <source>
        <dbReference type="Pfam" id="PF02470"/>
    </source>
</evidence>